<evidence type="ECO:0000313" key="4">
    <source>
        <dbReference type="EMBL" id="CAA9227506.1"/>
    </source>
</evidence>
<name>A0A6J4HNK6_9BACT</name>
<evidence type="ECO:0000256" key="1">
    <source>
        <dbReference type="SAM" id="MobiDB-lite"/>
    </source>
</evidence>
<dbReference type="EMBL" id="CADCTO010000108">
    <property type="protein sequence ID" value="CAA9227506.1"/>
    <property type="molecule type" value="Genomic_DNA"/>
</dbReference>
<dbReference type="InterPro" id="IPR025965">
    <property type="entry name" value="FlgD/Vpr_Ig-like"/>
</dbReference>
<feature type="domain" description="FlgD/Vpr Ig-like" evidence="3">
    <location>
        <begin position="946"/>
        <end position="1018"/>
    </location>
</feature>
<proteinExistence type="predicted"/>
<dbReference type="Pfam" id="PF13860">
    <property type="entry name" value="FlgD_ig"/>
    <property type="match status" value="1"/>
</dbReference>
<evidence type="ECO:0000259" key="3">
    <source>
        <dbReference type="Pfam" id="PF13860"/>
    </source>
</evidence>
<gene>
    <name evidence="4" type="ORF">AVDCRST_MAG63-806</name>
</gene>
<keyword evidence="2" id="KW-0732">Signal</keyword>
<organism evidence="4">
    <name type="scientific">uncultured Armatimonadetes bacterium</name>
    <dbReference type="NCBI Taxonomy" id="157466"/>
    <lineage>
        <taxon>Bacteria</taxon>
        <taxon>Bacillati</taxon>
        <taxon>Armatimonadota</taxon>
        <taxon>environmental samples</taxon>
    </lineage>
</organism>
<sequence length="1034" mass="110907">MRRSHRRRASLFLLLALSVLGVFPADSRAQRYTNVVNNRFATVSSGPQSSLIVDVQAGANRETVQQAVQRRLKADWTARGRALAPQIRQALKARLLKGNGVVPVSTLVLTRQNGRMVLPAPTRQTGTNALTFSYSGWDGASEAFLRDFQQRAYPLIQNLYGAPFWSGNVEVVNAGTLESSSLPEVRRLAFGGYDVSAGRILLPIYSDGPNVNLQSVKHAYLLLMLHAFHGPAYLQYDAWEQGFTRAAASVIARQPDLGFSDGSANNLYSLLRFYDLLNQPALGNPTFFPPSQTDIPISGQFTIAKMLFPRMGMSGAAWLKVFIENPNFFRAFNEAYYARLAQGDVQNLPGNVPALRGIAGGLVGGVEGLPFADWYERQYILDTSIAPGNKLYAYVIPFEPEDNNGQREQSASVTLVYYRSLPNADEQLLNGRAYATYLDADNFALDLGPSAAQTTIQDGEGFLTTLNFPAEGDSNRYTMDFHVGNETARTFVTFGLSGDFQLVVFGAPEGGTRLRVEQTSINPVQTRVAEAEVKNGAASVNLGTGGNDLATTSVTAVLPDGTTSGPYRFNTGDGFAYVVLRVDGGVRLHTHTFPAGLSLVSLPVRPLQTDVAGALGVPATNFLLSYWDPTTSSYQTYTNGPSVQPLQPGRAYWLKAVPNAVTVNVNGAAPPQDTDLTVSLPYGWNLVGTPFDQTNVSDLQVQLLQNPPVTWEQAVADNLVAAEPYGFAPTAGYLPTTTFAQWQGYWVRVLTPSGVTLIIPNPQGRAQSRAQRSAAAGRGTPPPSAKRPEWSLRLLARARGAEGPAATATLGAAPGATANFDNRWDREAPPAITPSLALGFPHADWKSAGGRYVADFRPASPGRATWDVQVTSPDGGDVTLTWDGLGTLPRSARVTLVDKASGARTFLRGQSSYTFAAAAGQTRAFQVVVERGRTTPLALTDVSVVTTRGAGTLNIGYALTDSAEVTVEVRALGGRALRRLGGGRAQAAGRQTVVWDGRSSEGAAVPPGAYSVTITARGDDGTVVRQIRPVLLVK</sequence>
<accession>A0A6J4HNK6</accession>
<dbReference type="AlphaFoldDB" id="A0A6J4HNK6"/>
<evidence type="ECO:0000256" key="2">
    <source>
        <dbReference type="SAM" id="SignalP"/>
    </source>
</evidence>
<dbReference type="Gene3D" id="2.60.40.4070">
    <property type="match status" value="1"/>
</dbReference>
<feature type="compositionally biased region" description="Low complexity" evidence="1">
    <location>
        <begin position="763"/>
        <end position="779"/>
    </location>
</feature>
<reference evidence="4" key="1">
    <citation type="submission" date="2020-02" db="EMBL/GenBank/DDBJ databases">
        <authorList>
            <person name="Meier V. D."/>
        </authorList>
    </citation>
    <scope>NUCLEOTIDE SEQUENCE</scope>
    <source>
        <strain evidence="4">AVDCRST_MAG63</strain>
    </source>
</reference>
<feature type="signal peptide" evidence="2">
    <location>
        <begin position="1"/>
        <end position="24"/>
    </location>
</feature>
<feature type="chain" id="PRO_5026928809" description="FlgD/Vpr Ig-like domain-containing protein" evidence="2">
    <location>
        <begin position="25"/>
        <end position="1034"/>
    </location>
</feature>
<protein>
    <recommendedName>
        <fullName evidence="3">FlgD/Vpr Ig-like domain-containing protein</fullName>
    </recommendedName>
</protein>
<feature type="region of interest" description="Disordered" evidence="1">
    <location>
        <begin position="763"/>
        <end position="789"/>
    </location>
</feature>